<feature type="compositionally biased region" description="Polar residues" evidence="2">
    <location>
        <begin position="1"/>
        <end position="13"/>
    </location>
</feature>
<gene>
    <name evidence="4" type="ORF">QYE76_043301</name>
</gene>
<organism evidence="4 5">
    <name type="scientific">Lolium multiflorum</name>
    <name type="common">Italian ryegrass</name>
    <name type="synonym">Lolium perenne subsp. multiflorum</name>
    <dbReference type="NCBI Taxonomy" id="4521"/>
    <lineage>
        <taxon>Eukaryota</taxon>
        <taxon>Viridiplantae</taxon>
        <taxon>Streptophyta</taxon>
        <taxon>Embryophyta</taxon>
        <taxon>Tracheophyta</taxon>
        <taxon>Spermatophyta</taxon>
        <taxon>Magnoliopsida</taxon>
        <taxon>Liliopsida</taxon>
        <taxon>Poales</taxon>
        <taxon>Poaceae</taxon>
        <taxon>BOP clade</taxon>
        <taxon>Pooideae</taxon>
        <taxon>Poodae</taxon>
        <taxon>Poeae</taxon>
        <taxon>Poeae Chloroplast Group 2 (Poeae type)</taxon>
        <taxon>Loliodinae</taxon>
        <taxon>Loliinae</taxon>
        <taxon>Lolium</taxon>
    </lineage>
</organism>
<reference evidence="4" key="1">
    <citation type="submission" date="2023-07" db="EMBL/GenBank/DDBJ databases">
        <title>A chromosome-level genome assembly of Lolium multiflorum.</title>
        <authorList>
            <person name="Chen Y."/>
            <person name="Copetti D."/>
            <person name="Kolliker R."/>
            <person name="Studer B."/>
        </authorList>
    </citation>
    <scope>NUCLEOTIDE SEQUENCE</scope>
    <source>
        <strain evidence="4">02402/16</strain>
        <tissue evidence="4">Leaf</tissue>
    </source>
</reference>
<protein>
    <recommendedName>
        <fullName evidence="3">CCHC-type domain-containing protein</fullName>
    </recommendedName>
</protein>
<dbReference type="InterPro" id="IPR036875">
    <property type="entry name" value="Znf_CCHC_sf"/>
</dbReference>
<evidence type="ECO:0000256" key="1">
    <source>
        <dbReference type="PROSITE-ProRule" id="PRU00047"/>
    </source>
</evidence>
<dbReference type="Pfam" id="PF00098">
    <property type="entry name" value="zf-CCHC"/>
    <property type="match status" value="1"/>
</dbReference>
<keyword evidence="1" id="KW-0862">Zinc</keyword>
<comment type="caution">
    <text evidence="4">The sequence shown here is derived from an EMBL/GenBank/DDBJ whole genome shotgun (WGS) entry which is preliminary data.</text>
</comment>
<sequence length="394" mass="43391">MQTSRPGFQNRSGGNPRPGGHNSYNNNNHHHHNNNNFNRAPTRASNNNNTNTAPRTGSNAVPIAPKDKSTITCYECGVVGHYSNECPKRLAKTAPNTAAPAQQQRRVSTGRKFTPNNPNNCTGRLFHMNAKEAQEAPDVVLASNVMDRGNQIETGPVDFVPHPPSRLDAYAYLEEPMEMTFGRFHFRVGKEGAYHLEIPISSGLSAVDSDCSNSTSSIESGEEETSSPRFISTRASEKLAKIFSDMSFEASADSDISDDSSSFDSFNFIDRSATVGKVFTNLYDGVTKPSKAQNSKYHQIYAIGETSCDQEETSKAFDELGNPYVDPSDLRRETFGMQAEYMASRLTTDYDVLPDVGRPNKESTFNTAKDSKEVQIHPTDPKKTTFIATNMDLA</sequence>
<accession>A0AAD8TIG8</accession>
<dbReference type="InterPro" id="IPR001878">
    <property type="entry name" value="Znf_CCHC"/>
</dbReference>
<dbReference type="AlphaFoldDB" id="A0AAD8TIG8"/>
<feature type="region of interest" description="Disordered" evidence="2">
    <location>
        <begin position="93"/>
        <end position="118"/>
    </location>
</feature>
<feature type="region of interest" description="Disordered" evidence="2">
    <location>
        <begin position="211"/>
        <end position="230"/>
    </location>
</feature>
<feature type="region of interest" description="Disordered" evidence="2">
    <location>
        <begin position="1"/>
        <end position="64"/>
    </location>
</feature>
<proteinExistence type="predicted"/>
<feature type="domain" description="CCHC-type" evidence="3">
    <location>
        <begin position="73"/>
        <end position="88"/>
    </location>
</feature>
<name>A0AAD8TIG8_LOLMU</name>
<evidence type="ECO:0000256" key="2">
    <source>
        <dbReference type="SAM" id="MobiDB-lite"/>
    </source>
</evidence>
<dbReference type="GO" id="GO:0003676">
    <property type="term" value="F:nucleic acid binding"/>
    <property type="evidence" value="ECO:0007669"/>
    <property type="project" value="InterPro"/>
</dbReference>
<feature type="compositionally biased region" description="Low complexity" evidence="2">
    <location>
        <begin position="93"/>
        <end position="104"/>
    </location>
</feature>
<dbReference type="EMBL" id="JAUUTY010000002">
    <property type="protein sequence ID" value="KAK1682453.1"/>
    <property type="molecule type" value="Genomic_DNA"/>
</dbReference>
<dbReference type="PROSITE" id="PS50158">
    <property type="entry name" value="ZF_CCHC"/>
    <property type="match status" value="1"/>
</dbReference>
<evidence type="ECO:0000313" key="4">
    <source>
        <dbReference type="EMBL" id="KAK1682453.1"/>
    </source>
</evidence>
<dbReference type="SUPFAM" id="SSF57756">
    <property type="entry name" value="Retrovirus zinc finger-like domains"/>
    <property type="match status" value="1"/>
</dbReference>
<evidence type="ECO:0000259" key="3">
    <source>
        <dbReference type="PROSITE" id="PS50158"/>
    </source>
</evidence>
<keyword evidence="5" id="KW-1185">Reference proteome</keyword>
<dbReference type="SMART" id="SM00343">
    <property type="entry name" value="ZnF_C2HC"/>
    <property type="match status" value="1"/>
</dbReference>
<keyword evidence="1" id="KW-0863">Zinc-finger</keyword>
<feature type="compositionally biased region" description="Low complexity" evidence="2">
    <location>
        <begin position="34"/>
        <end position="56"/>
    </location>
</feature>
<dbReference type="Proteomes" id="UP001231189">
    <property type="component" value="Unassembled WGS sequence"/>
</dbReference>
<dbReference type="GO" id="GO:0008270">
    <property type="term" value="F:zinc ion binding"/>
    <property type="evidence" value="ECO:0007669"/>
    <property type="project" value="UniProtKB-KW"/>
</dbReference>
<keyword evidence="1" id="KW-0479">Metal-binding</keyword>
<dbReference type="Gene3D" id="4.10.60.10">
    <property type="entry name" value="Zinc finger, CCHC-type"/>
    <property type="match status" value="1"/>
</dbReference>
<evidence type="ECO:0000313" key="5">
    <source>
        <dbReference type="Proteomes" id="UP001231189"/>
    </source>
</evidence>